<sequence length="373" mass="42292">MHPLEDSRDSLGFATEPVFTSLANALGRHDNLTGPITDKLTDFKFTDIELKYGILQICEALLFIHRDSRQLHLNVAPESIIINRMGSWKLCGFEFAKPLPVNRAQSEGDDDSVDVLCWQSTVLPLCQPQLDYSSPETVINGRATPSSDMFSVGMLLYALHNNGYSLFPCKDSYAAYRTGVNQLKHIKATQLIGLPESVRDYVKMLLHPDPNVRPDPHELLKLTFFHDPGVSALQSLDELRQLDNLARSRFYKNLPLSIRILPKRINLHRVYSQLSEEFVNPNMVPFVLPPILEIVDRISREEFTTVILPSFQKVLCIREPVQVLLVLLQNLNILTSKFSPVDFRKYMLPVLTSSLETSTTSIVVQFILSLTRS</sequence>
<accession>A0A0X3PBT9</accession>
<organism evidence="3">
    <name type="scientific">Schistocephalus solidus</name>
    <name type="common">Tapeworm</name>
    <dbReference type="NCBI Taxonomy" id="70667"/>
    <lineage>
        <taxon>Eukaryota</taxon>
        <taxon>Metazoa</taxon>
        <taxon>Spiralia</taxon>
        <taxon>Lophotrochozoa</taxon>
        <taxon>Platyhelminthes</taxon>
        <taxon>Cestoda</taxon>
        <taxon>Eucestoda</taxon>
        <taxon>Diphyllobothriidea</taxon>
        <taxon>Diphyllobothriidae</taxon>
        <taxon>Schistocephalus</taxon>
    </lineage>
</organism>
<dbReference type="InterPro" id="IPR000719">
    <property type="entry name" value="Prot_kinase_dom"/>
</dbReference>
<dbReference type="PANTHER" id="PTHR12984:SF6">
    <property type="entry name" value="SCY1-LIKE PROTEIN 2"/>
    <property type="match status" value="1"/>
</dbReference>
<reference evidence="3" key="1">
    <citation type="submission" date="2016-01" db="EMBL/GenBank/DDBJ databases">
        <title>Reference transcriptome for the parasite Schistocephalus solidus: insights into the molecular evolution of parasitism.</title>
        <authorList>
            <person name="Hebert F.O."/>
            <person name="Grambauer S."/>
            <person name="Barber I."/>
            <person name="Landry C.R."/>
            <person name="Aubin-Horth N."/>
        </authorList>
    </citation>
    <scope>NUCLEOTIDE SEQUENCE</scope>
</reference>
<evidence type="ECO:0000256" key="1">
    <source>
        <dbReference type="ARBA" id="ARBA00038349"/>
    </source>
</evidence>
<dbReference type="GO" id="GO:0005524">
    <property type="term" value="F:ATP binding"/>
    <property type="evidence" value="ECO:0007669"/>
    <property type="project" value="InterPro"/>
</dbReference>
<dbReference type="EMBL" id="GEEE01015828">
    <property type="protein sequence ID" value="JAP47397.1"/>
    <property type="molecule type" value="Transcribed_RNA"/>
</dbReference>
<evidence type="ECO:0000259" key="2">
    <source>
        <dbReference type="PROSITE" id="PS50011"/>
    </source>
</evidence>
<proteinExistence type="inferred from homology"/>
<gene>
    <name evidence="3" type="ORF">TR112427</name>
</gene>
<protein>
    <recommendedName>
        <fullName evidence="2">Protein kinase domain-containing protein</fullName>
    </recommendedName>
</protein>
<dbReference type="InterPro" id="IPR011989">
    <property type="entry name" value="ARM-like"/>
</dbReference>
<dbReference type="Gene3D" id="1.10.510.10">
    <property type="entry name" value="Transferase(Phosphotransferase) domain 1"/>
    <property type="match status" value="1"/>
</dbReference>
<feature type="domain" description="Protein kinase" evidence="2">
    <location>
        <begin position="1"/>
        <end position="225"/>
    </location>
</feature>
<dbReference type="PANTHER" id="PTHR12984">
    <property type="entry name" value="SCY1-RELATED S/T PROTEIN KINASE-LIKE"/>
    <property type="match status" value="1"/>
</dbReference>
<dbReference type="AlphaFoldDB" id="A0A0X3PBT9"/>
<comment type="similarity">
    <text evidence="1">Belongs to the protein kinase superfamily.</text>
</comment>
<evidence type="ECO:0000313" key="3">
    <source>
        <dbReference type="EMBL" id="JAP47397.1"/>
    </source>
</evidence>
<dbReference type="SMART" id="SM00220">
    <property type="entry name" value="S_TKc"/>
    <property type="match status" value="1"/>
</dbReference>
<dbReference type="GO" id="GO:0004672">
    <property type="term" value="F:protein kinase activity"/>
    <property type="evidence" value="ECO:0007669"/>
    <property type="project" value="InterPro"/>
</dbReference>
<dbReference type="CDD" id="cd14011">
    <property type="entry name" value="PK_SCY1_like"/>
    <property type="match status" value="1"/>
</dbReference>
<dbReference type="SUPFAM" id="SSF56112">
    <property type="entry name" value="Protein kinase-like (PK-like)"/>
    <property type="match status" value="1"/>
</dbReference>
<name>A0A0X3PBT9_SCHSO</name>
<dbReference type="InterPro" id="IPR051177">
    <property type="entry name" value="CIK-Related_Protein"/>
</dbReference>
<dbReference type="PROSITE" id="PS50011">
    <property type="entry name" value="PROTEIN_KINASE_DOM"/>
    <property type="match status" value="1"/>
</dbReference>
<dbReference type="Gene3D" id="1.25.10.10">
    <property type="entry name" value="Leucine-rich Repeat Variant"/>
    <property type="match status" value="1"/>
</dbReference>
<dbReference type="InterPro" id="IPR011009">
    <property type="entry name" value="Kinase-like_dom_sf"/>
</dbReference>
<dbReference type="Pfam" id="PF00069">
    <property type="entry name" value="Pkinase"/>
    <property type="match status" value="1"/>
</dbReference>